<dbReference type="PANTHER" id="PTHR36966:SF1">
    <property type="entry name" value="REP-ASSOCIATED TYROSINE TRANSPOSASE"/>
    <property type="match status" value="1"/>
</dbReference>
<dbReference type="Gene3D" id="3.30.70.1290">
    <property type="entry name" value="Transposase IS200-like"/>
    <property type="match status" value="1"/>
</dbReference>
<protein>
    <submittedName>
        <fullName evidence="2">REP-associated tyrosine transposase</fullName>
    </submittedName>
</protein>
<dbReference type="InterPro" id="IPR052715">
    <property type="entry name" value="RAYT_transposase"/>
</dbReference>
<comment type="caution">
    <text evidence="2">The sequence shown here is derived from an EMBL/GenBank/DDBJ whole genome shotgun (WGS) entry which is preliminary data.</text>
</comment>
<keyword evidence="3" id="KW-1185">Reference proteome</keyword>
<dbReference type="SUPFAM" id="SSF143422">
    <property type="entry name" value="Transposase IS200-like"/>
    <property type="match status" value="1"/>
</dbReference>
<dbReference type="Proteomes" id="UP001624684">
    <property type="component" value="Unassembled WGS sequence"/>
</dbReference>
<dbReference type="InterPro" id="IPR036515">
    <property type="entry name" value="Transposase_17_sf"/>
</dbReference>
<organism evidence="2 3">
    <name type="scientific">Moraxella oculi</name>
    <dbReference type="NCBI Taxonomy" id="2940516"/>
    <lineage>
        <taxon>Bacteria</taxon>
        <taxon>Pseudomonadati</taxon>
        <taxon>Pseudomonadota</taxon>
        <taxon>Gammaproteobacteria</taxon>
        <taxon>Moraxellales</taxon>
        <taxon>Moraxellaceae</taxon>
        <taxon>Moraxella</taxon>
    </lineage>
</organism>
<evidence type="ECO:0000259" key="1">
    <source>
        <dbReference type="SMART" id="SM01321"/>
    </source>
</evidence>
<reference evidence="2 3" key="1">
    <citation type="submission" date="2024-11" db="EMBL/GenBank/DDBJ databases">
        <title>First Report of Moraxella oculi in Brazil in an Infectious Bovine Keratoconjunctivitis Outbreak.</title>
        <authorList>
            <person name="Carvalho C.V."/>
            <person name="Domingues R."/>
            <person name="Coutinho C."/>
            <person name="Honorio N.T.B.S."/>
            <person name="Faza D.R.L.R."/>
            <person name="Carvalho W.A."/>
            <person name="Machado A.B.F."/>
            <person name="Martins M.F."/>
            <person name="Gaspar E.B."/>
        </authorList>
    </citation>
    <scope>NUCLEOTIDE SEQUENCE [LARGE SCALE GENOMIC DNA]</scope>
    <source>
        <strain evidence="2 3">2117LE</strain>
    </source>
</reference>
<sequence length="143" mass="17102">MPALYLYLYDDMKYRRHYEPNKSYFFTLNLAGRSSDLLLRHIDELCHAFKIVKRRHPFDIDAIVILPDHLHMLCTFDDDCDYSTRIRLIKSYFSQKRPKTKRIPASRQKKARKGHLAKTLLGALHQRRQDFNFHVDYISTSTL</sequence>
<name>A0ABW8U885_9GAMM</name>
<dbReference type="Pfam" id="PF01797">
    <property type="entry name" value="Y1_Tnp"/>
    <property type="match status" value="1"/>
</dbReference>
<gene>
    <name evidence="2" type="ORF">ACJHVH_08720</name>
</gene>
<feature type="domain" description="Transposase IS200-like" evidence="1">
    <location>
        <begin position="19"/>
        <end position="141"/>
    </location>
</feature>
<dbReference type="SMART" id="SM01321">
    <property type="entry name" value="Y1_Tnp"/>
    <property type="match status" value="1"/>
</dbReference>
<evidence type="ECO:0000313" key="3">
    <source>
        <dbReference type="Proteomes" id="UP001624684"/>
    </source>
</evidence>
<dbReference type="NCBIfam" id="NF047646">
    <property type="entry name" value="REP_Tyr_transpos"/>
    <property type="match status" value="1"/>
</dbReference>
<dbReference type="InterPro" id="IPR002686">
    <property type="entry name" value="Transposase_17"/>
</dbReference>
<proteinExistence type="predicted"/>
<dbReference type="EMBL" id="JBJJXE010000019">
    <property type="protein sequence ID" value="MFL1733060.1"/>
    <property type="molecule type" value="Genomic_DNA"/>
</dbReference>
<dbReference type="PANTHER" id="PTHR36966">
    <property type="entry name" value="REP-ASSOCIATED TYROSINE TRANSPOSASE"/>
    <property type="match status" value="1"/>
</dbReference>
<accession>A0ABW8U885</accession>
<evidence type="ECO:0000313" key="2">
    <source>
        <dbReference type="EMBL" id="MFL1733060.1"/>
    </source>
</evidence>